<evidence type="ECO:0000256" key="13">
    <source>
        <dbReference type="SAM" id="Phobius"/>
    </source>
</evidence>
<keyword evidence="5 12" id="KW-0812">Transmembrane</keyword>
<keyword evidence="6" id="KW-0677">Repeat</keyword>
<evidence type="ECO:0000313" key="16">
    <source>
        <dbReference type="Proteomes" id="UP001153737"/>
    </source>
</evidence>
<evidence type="ECO:0000256" key="4">
    <source>
        <dbReference type="ARBA" id="ARBA00022614"/>
    </source>
</evidence>
<keyword evidence="10 12" id="KW-0675">Receptor</keyword>
<dbReference type="PROSITE" id="PS00237">
    <property type="entry name" value="G_PROTEIN_RECEP_F1_1"/>
    <property type="match status" value="1"/>
</dbReference>
<keyword evidence="3" id="KW-1003">Cell membrane</keyword>
<feature type="transmembrane region" description="Helical" evidence="13">
    <location>
        <begin position="206"/>
        <end position="226"/>
    </location>
</feature>
<evidence type="ECO:0000256" key="1">
    <source>
        <dbReference type="ARBA" id="ARBA00004651"/>
    </source>
</evidence>
<dbReference type="GO" id="GO:0008528">
    <property type="term" value="F:G protein-coupled peptide receptor activity"/>
    <property type="evidence" value="ECO:0007669"/>
    <property type="project" value="TreeGrafter"/>
</dbReference>
<feature type="transmembrane region" description="Helical" evidence="13">
    <location>
        <begin position="341"/>
        <end position="365"/>
    </location>
</feature>
<comment type="subcellular location">
    <subcellularLocation>
        <location evidence="1">Cell membrane</location>
        <topology evidence="1">Multi-pass membrane protein</topology>
    </subcellularLocation>
</comment>
<dbReference type="Proteomes" id="UP001153737">
    <property type="component" value="Chromosome 14"/>
</dbReference>
<dbReference type="InterPro" id="IPR001611">
    <property type="entry name" value="Leu-rich_rpt"/>
</dbReference>
<dbReference type="InterPro" id="IPR017452">
    <property type="entry name" value="GPCR_Rhodpsn_7TM"/>
</dbReference>
<name>A0A9N9SBQ0_PHACE</name>
<sequence length="497" mass="57296">MKSFSLFLFSIHISRYLDNNSITIITEYTFMNLNNVHVLSLSHNDIETIAEEAFHNLSELRELNICHNKIVRLNPAIFINQDRLKRLCLGNNPVVFIPNDCFKNLVDLEYLNLEDVRIENINTAMFQSLHNLESVDFISHYYCQYVPNQHNCRPNGDGISSSTNILSKPMFRYWNWIISSVICIGNFLVIFSRLLCKDDNPMLSLVIRNLAVSDFLMGVYLVIIGIKDVKYRNRYNEVVQEWKASWECTITGIVGMLSSEVTVCILVFISVDRFLMITSPLGKRSLQNKKHTMTILCIIWFLGILIAVAPVFRYANDDDRFYGVTGLCFPLHIGNTYFTGWQYSAVIIFGINATSLIIIAVVYVTMFVSIWKTRNATPLPRKEYDFVVRFFFIVFIYTICWLPIIILKATVFFSEISDEFYGWLIVFVLPINSASNPVLYTFTSPRFTARIRKSFAVENIVAKNNEYTSPAVSTEVKDDLDYGKNDANQVKIVVNKF</sequence>
<dbReference type="PROSITE" id="PS50262">
    <property type="entry name" value="G_PROTEIN_RECEP_F1_2"/>
    <property type="match status" value="1"/>
</dbReference>
<evidence type="ECO:0000256" key="3">
    <source>
        <dbReference type="ARBA" id="ARBA00022475"/>
    </source>
</evidence>
<keyword evidence="11 12" id="KW-0807">Transducer</keyword>
<proteinExistence type="inferred from homology"/>
<dbReference type="Pfam" id="PF13855">
    <property type="entry name" value="LRR_8"/>
    <property type="match status" value="2"/>
</dbReference>
<dbReference type="GO" id="GO:0007189">
    <property type="term" value="P:adenylate cyclase-activating G protein-coupled receptor signaling pathway"/>
    <property type="evidence" value="ECO:0007669"/>
    <property type="project" value="TreeGrafter"/>
</dbReference>
<protein>
    <recommendedName>
        <fullName evidence="14">G-protein coupled receptors family 1 profile domain-containing protein</fullName>
    </recommendedName>
</protein>
<dbReference type="InterPro" id="IPR032675">
    <property type="entry name" value="LRR_dom_sf"/>
</dbReference>
<dbReference type="PANTHER" id="PTHR24372:SF80">
    <property type="entry name" value="FI21465P1-RELATED"/>
    <property type="match status" value="1"/>
</dbReference>
<evidence type="ECO:0000256" key="10">
    <source>
        <dbReference type="ARBA" id="ARBA00023170"/>
    </source>
</evidence>
<dbReference type="InterPro" id="IPR003591">
    <property type="entry name" value="Leu-rich_rpt_typical-subtyp"/>
</dbReference>
<accession>A0A9N9SBQ0</accession>
<feature type="transmembrane region" description="Helical" evidence="13">
    <location>
        <begin position="250"/>
        <end position="271"/>
    </location>
</feature>
<dbReference type="Pfam" id="PF00001">
    <property type="entry name" value="7tm_1"/>
    <property type="match status" value="1"/>
</dbReference>
<keyword evidence="9 13" id="KW-0472">Membrane</keyword>
<evidence type="ECO:0000256" key="7">
    <source>
        <dbReference type="ARBA" id="ARBA00022989"/>
    </source>
</evidence>
<feature type="transmembrane region" description="Helical" evidence="13">
    <location>
        <begin position="386"/>
        <end position="414"/>
    </location>
</feature>
<evidence type="ECO:0000256" key="11">
    <source>
        <dbReference type="ARBA" id="ARBA00023224"/>
    </source>
</evidence>
<gene>
    <name evidence="15" type="ORF">PHAECO_LOCUS4163</name>
</gene>
<evidence type="ECO:0000256" key="2">
    <source>
        <dbReference type="ARBA" id="ARBA00010663"/>
    </source>
</evidence>
<evidence type="ECO:0000256" key="5">
    <source>
        <dbReference type="ARBA" id="ARBA00022692"/>
    </source>
</evidence>
<feature type="transmembrane region" description="Helical" evidence="13">
    <location>
        <begin position="420"/>
        <end position="443"/>
    </location>
</feature>
<dbReference type="GO" id="GO:0005886">
    <property type="term" value="C:plasma membrane"/>
    <property type="evidence" value="ECO:0007669"/>
    <property type="project" value="UniProtKB-SubCell"/>
</dbReference>
<keyword evidence="8 12" id="KW-0297">G-protein coupled receptor</keyword>
<dbReference type="SUPFAM" id="SSF81321">
    <property type="entry name" value="Family A G protein-coupled receptor-like"/>
    <property type="match status" value="1"/>
</dbReference>
<dbReference type="PROSITE" id="PS51450">
    <property type="entry name" value="LRR"/>
    <property type="match status" value="1"/>
</dbReference>
<feature type="domain" description="G-protein coupled receptors family 1 profile" evidence="14">
    <location>
        <begin position="185"/>
        <end position="440"/>
    </location>
</feature>
<organism evidence="15 16">
    <name type="scientific">Phaedon cochleariae</name>
    <name type="common">Mustard beetle</name>
    <dbReference type="NCBI Taxonomy" id="80249"/>
    <lineage>
        <taxon>Eukaryota</taxon>
        <taxon>Metazoa</taxon>
        <taxon>Ecdysozoa</taxon>
        <taxon>Arthropoda</taxon>
        <taxon>Hexapoda</taxon>
        <taxon>Insecta</taxon>
        <taxon>Pterygota</taxon>
        <taxon>Neoptera</taxon>
        <taxon>Endopterygota</taxon>
        <taxon>Coleoptera</taxon>
        <taxon>Polyphaga</taxon>
        <taxon>Cucujiformia</taxon>
        <taxon>Chrysomeloidea</taxon>
        <taxon>Chrysomelidae</taxon>
        <taxon>Chrysomelinae</taxon>
        <taxon>Chrysomelini</taxon>
        <taxon>Phaedon</taxon>
    </lineage>
</organism>
<reference evidence="15" key="1">
    <citation type="submission" date="2022-01" db="EMBL/GenBank/DDBJ databases">
        <authorList>
            <person name="King R."/>
        </authorList>
    </citation>
    <scope>NUCLEOTIDE SEQUENCE</scope>
</reference>
<evidence type="ECO:0000256" key="6">
    <source>
        <dbReference type="ARBA" id="ARBA00022737"/>
    </source>
</evidence>
<feature type="transmembrane region" description="Helical" evidence="13">
    <location>
        <begin position="292"/>
        <end position="312"/>
    </location>
</feature>
<evidence type="ECO:0000256" key="9">
    <source>
        <dbReference type="ARBA" id="ARBA00023136"/>
    </source>
</evidence>
<dbReference type="SMART" id="SM00369">
    <property type="entry name" value="LRR_TYP"/>
    <property type="match status" value="4"/>
</dbReference>
<dbReference type="GO" id="GO:0009755">
    <property type="term" value="P:hormone-mediated signaling pathway"/>
    <property type="evidence" value="ECO:0007669"/>
    <property type="project" value="TreeGrafter"/>
</dbReference>
<dbReference type="EMBL" id="OU896720">
    <property type="protein sequence ID" value="CAG9816697.1"/>
    <property type="molecule type" value="Genomic_DNA"/>
</dbReference>
<keyword evidence="16" id="KW-1185">Reference proteome</keyword>
<dbReference type="OrthoDB" id="6022531at2759"/>
<evidence type="ECO:0000313" key="15">
    <source>
        <dbReference type="EMBL" id="CAG9816697.1"/>
    </source>
</evidence>
<feature type="transmembrane region" description="Helical" evidence="13">
    <location>
        <begin position="173"/>
        <end position="194"/>
    </location>
</feature>
<reference evidence="15" key="2">
    <citation type="submission" date="2022-10" db="EMBL/GenBank/DDBJ databases">
        <authorList>
            <consortium name="ENA_rothamsted_submissions"/>
            <consortium name="culmorum"/>
            <person name="King R."/>
        </authorList>
    </citation>
    <scope>NUCLEOTIDE SEQUENCE</scope>
</reference>
<comment type="similarity">
    <text evidence="2 12">Belongs to the G-protein coupled receptor 1 family.</text>
</comment>
<keyword evidence="7 13" id="KW-1133">Transmembrane helix</keyword>
<dbReference type="AlphaFoldDB" id="A0A9N9SBQ0"/>
<dbReference type="InterPro" id="IPR000276">
    <property type="entry name" value="GPCR_Rhodpsn"/>
</dbReference>
<dbReference type="SUPFAM" id="SSF52058">
    <property type="entry name" value="L domain-like"/>
    <property type="match status" value="1"/>
</dbReference>
<evidence type="ECO:0000259" key="14">
    <source>
        <dbReference type="PROSITE" id="PS50262"/>
    </source>
</evidence>
<dbReference type="PANTHER" id="PTHR24372">
    <property type="entry name" value="GLYCOPROTEIN HORMONE RECEPTOR"/>
    <property type="match status" value="1"/>
</dbReference>
<evidence type="ECO:0000256" key="8">
    <source>
        <dbReference type="ARBA" id="ARBA00023040"/>
    </source>
</evidence>
<dbReference type="Gene3D" id="1.20.1070.10">
    <property type="entry name" value="Rhodopsin 7-helix transmembrane proteins"/>
    <property type="match status" value="1"/>
</dbReference>
<evidence type="ECO:0000256" key="12">
    <source>
        <dbReference type="RuleBase" id="RU000688"/>
    </source>
</evidence>
<dbReference type="PRINTS" id="PR00237">
    <property type="entry name" value="GPCRRHODOPSN"/>
</dbReference>
<keyword evidence="4" id="KW-0433">Leucine-rich repeat</keyword>
<dbReference type="Gene3D" id="3.80.10.10">
    <property type="entry name" value="Ribonuclease Inhibitor"/>
    <property type="match status" value="1"/>
</dbReference>